<accession>A0A0A0RTF5</accession>
<dbReference type="RefSeq" id="YP_009151947.1">
    <property type="nucleotide sequence ID" value="NC_027378.1"/>
</dbReference>
<evidence type="ECO:0000259" key="2">
    <source>
        <dbReference type="Pfam" id="PF13264"/>
    </source>
</evidence>
<evidence type="ECO:0000256" key="1">
    <source>
        <dbReference type="SAM" id="MobiDB-lite"/>
    </source>
</evidence>
<dbReference type="InterPro" id="IPR025129">
    <property type="entry name" value="DUF4055"/>
</dbReference>
<dbReference type="KEGG" id="vg:24608614"/>
<organism evidence="3 4">
    <name type="scientific">Escherichia phage Seurat</name>
    <dbReference type="NCBI Taxonomy" id="1540098"/>
    <lineage>
        <taxon>Viruses</taxon>
        <taxon>Duplodnaviria</taxon>
        <taxon>Heunggongvirae</taxon>
        <taxon>Uroviricota</taxon>
        <taxon>Caudoviricetes</taxon>
        <taxon>Queuovirinae</taxon>
        <taxon>Seuratvirus</taxon>
        <taxon>Seuratvirus seurat</taxon>
    </lineage>
</organism>
<sequence>MGIDATHPLYDKWKNAWIKCNDCYEGEDKIKEEGVKYLPPLASMIIDGMNNPNDLGFQRWLAYRLRANFPDDYSSAVTNNLGLLHQKPPTIQLPPEMEYMRDLCTADGEDIIALLRRINEMQLKNGRLGLLLDLPKGEDVNNRPYISVYDALSIINWDDGKDELGNINLNMVVLDESGPVRVNQFDWKEEKRYRVLQLGPMDTDEVAGGAIYSQHLFINNTNYDEGQMIAPYYKGNTLDEIPFQFVNTTDITPAPEAPPLLGLANICLSMYRSDADYRQSLHMQGQDTLVVVGGTGENGDKAPQRIGPGAVINVAIGGDAKYVGVSGDGLSEQRLALAADKQEAQIKAGQMVNNTKSTQESGEAMKTRIAARTASLIRIAYTGAAGLENLLKVCAKWMGADPEKVVVKPNLEFTKSMFNGQDFVQIITARNLKAPISLQSIHGWLVDQGLTTLSFEEEMAILEEELKKWPLPDDAKADLNAEQQVSKDPKEDDASDKE</sequence>
<evidence type="ECO:0000313" key="3">
    <source>
        <dbReference type="EMBL" id="AIW03866.1"/>
    </source>
</evidence>
<dbReference type="Proteomes" id="UP000030205">
    <property type="component" value="Segment"/>
</dbReference>
<dbReference type="Pfam" id="PF13264">
    <property type="entry name" value="DUF4055"/>
    <property type="match status" value="1"/>
</dbReference>
<dbReference type="OrthoDB" id="6443at10239"/>
<evidence type="ECO:0000313" key="4">
    <source>
        <dbReference type="Proteomes" id="UP000030205"/>
    </source>
</evidence>
<feature type="domain" description="DUF4055" evidence="2">
    <location>
        <begin position="259"/>
        <end position="398"/>
    </location>
</feature>
<protein>
    <submittedName>
        <fullName evidence="3">Structural protein</fullName>
    </submittedName>
</protein>
<reference evidence="3 4" key="1">
    <citation type="submission" date="2014-07" db="EMBL/GenBank/DDBJ databases">
        <title>The Complete Genome of Enterotoxigenic Escherichia coli Siphophage Seurat.</title>
        <authorList>
            <person name="Doan D.P."/>
            <person name="Lessor L.E."/>
            <person name="Hernandez A.C."/>
            <person name="Everett G.F.K."/>
        </authorList>
    </citation>
    <scope>NUCLEOTIDE SEQUENCE [LARGE SCALE GENOMIC DNA]</scope>
</reference>
<keyword evidence="4" id="KW-1185">Reference proteome</keyword>
<dbReference type="GeneID" id="24608614"/>
<feature type="region of interest" description="Disordered" evidence="1">
    <location>
        <begin position="473"/>
        <end position="498"/>
    </location>
</feature>
<name>A0A0A0RTF5_9CAUD</name>
<gene>
    <name evidence="3" type="ORF">CPT_Seurat3</name>
</gene>
<dbReference type="EMBL" id="KM236243">
    <property type="protein sequence ID" value="AIW03866.1"/>
    <property type="molecule type" value="Genomic_DNA"/>
</dbReference>
<proteinExistence type="predicted"/>